<dbReference type="InterPro" id="IPR023194">
    <property type="entry name" value="eIF3-like_dom_sf"/>
</dbReference>
<dbReference type="InterPro" id="IPR013906">
    <property type="entry name" value="eIF3j"/>
</dbReference>
<dbReference type="EMBL" id="JPOX01000020">
    <property type="protein sequence ID" value="KFX46140.1"/>
    <property type="molecule type" value="Genomic_DNA"/>
</dbReference>
<feature type="compositionally biased region" description="Basic and acidic residues" evidence="6">
    <location>
        <begin position="118"/>
        <end position="130"/>
    </location>
</feature>
<dbReference type="FunFam" id="1.10.246.60:FF:000003">
    <property type="entry name" value="Eukaryotic translation initiation factor 3 subunit J"/>
    <property type="match status" value="1"/>
</dbReference>
<dbReference type="PANTHER" id="PTHR21681:SF0">
    <property type="entry name" value="EUKARYOTIC TRANSLATION INITIATION FACTOR 3 SUBUNIT J"/>
    <property type="match status" value="1"/>
</dbReference>
<name>A0A093V1T2_TALMA</name>
<feature type="region of interest" description="Disordered" evidence="6">
    <location>
        <begin position="49"/>
        <end position="171"/>
    </location>
</feature>
<dbReference type="GO" id="GO:0003743">
    <property type="term" value="F:translation initiation factor activity"/>
    <property type="evidence" value="ECO:0007669"/>
    <property type="project" value="UniProtKB-KW"/>
</dbReference>
<dbReference type="HAMAP" id="MF_03009">
    <property type="entry name" value="eIF3j"/>
    <property type="match status" value="1"/>
</dbReference>
<comment type="caution">
    <text evidence="7">The sequence shown here is derived from an EMBL/GenBank/DDBJ whole genome shotgun (WGS) entry which is preliminary data.</text>
</comment>
<feature type="compositionally biased region" description="Basic and acidic residues" evidence="6">
    <location>
        <begin position="146"/>
        <end position="166"/>
    </location>
</feature>
<organism evidence="7">
    <name type="scientific">Talaromyces marneffei PM1</name>
    <dbReference type="NCBI Taxonomy" id="1077442"/>
    <lineage>
        <taxon>Eukaryota</taxon>
        <taxon>Fungi</taxon>
        <taxon>Dikarya</taxon>
        <taxon>Ascomycota</taxon>
        <taxon>Pezizomycotina</taxon>
        <taxon>Eurotiomycetes</taxon>
        <taxon>Eurotiomycetidae</taxon>
        <taxon>Eurotiales</taxon>
        <taxon>Trichocomaceae</taxon>
        <taxon>Talaromyces</taxon>
        <taxon>Talaromyces sect. Talaromyces</taxon>
    </lineage>
</organism>
<evidence type="ECO:0000256" key="1">
    <source>
        <dbReference type="ARBA" id="ARBA00022490"/>
    </source>
</evidence>
<accession>A0A093V1T2</accession>
<dbReference type="Pfam" id="PF08597">
    <property type="entry name" value="eIF3_subunit"/>
    <property type="match status" value="1"/>
</dbReference>
<feature type="compositionally biased region" description="Basic and acidic residues" evidence="6">
    <location>
        <begin position="264"/>
        <end position="276"/>
    </location>
</feature>
<gene>
    <name evidence="7" type="ORF">GQ26_0201130</name>
</gene>
<keyword evidence="2 7" id="KW-0396">Initiation factor</keyword>
<keyword evidence="3" id="KW-0648">Protein biosynthesis</keyword>
<evidence type="ECO:0000313" key="7">
    <source>
        <dbReference type="EMBL" id="KFX46140.1"/>
    </source>
</evidence>
<evidence type="ECO:0000256" key="2">
    <source>
        <dbReference type="ARBA" id="ARBA00022540"/>
    </source>
</evidence>
<dbReference type="GO" id="GO:0005852">
    <property type="term" value="C:eukaryotic translation initiation factor 3 complex"/>
    <property type="evidence" value="ECO:0007669"/>
    <property type="project" value="InterPro"/>
</dbReference>
<protein>
    <recommendedName>
        <fullName evidence="5">Eukaryotic translation initiation factor 3 30 kDa subunit</fullName>
    </recommendedName>
</protein>
<evidence type="ECO:0000256" key="3">
    <source>
        <dbReference type="ARBA" id="ARBA00022917"/>
    </source>
</evidence>
<keyword evidence="1" id="KW-0963">Cytoplasm</keyword>
<evidence type="ECO:0000256" key="5">
    <source>
        <dbReference type="ARBA" id="ARBA00029904"/>
    </source>
</evidence>
<reference evidence="7" key="2">
    <citation type="journal article" date="2014" name="PLoS Genet.">
        <title>Signature gene expression reveals novel clues to the molecular mechanisms of dimorphic transition in Penicillium marneffei.</title>
        <authorList>
            <person name="Yang E."/>
            <person name="Wang G."/>
            <person name="Cai J."/>
            <person name="Woo P.C."/>
            <person name="Lau S.K."/>
            <person name="Yuen K.-Y."/>
            <person name="Chow W.-N."/>
            <person name="Lin X."/>
        </authorList>
    </citation>
    <scope>NUCLEOTIDE SEQUENCE</scope>
    <source>
        <strain evidence="7">PM1</strain>
    </source>
</reference>
<proteinExistence type="inferred from homology"/>
<evidence type="ECO:0000256" key="6">
    <source>
        <dbReference type="SAM" id="MobiDB-lite"/>
    </source>
</evidence>
<reference key="1">
    <citation type="journal article" date="2014" name="PLoS Genet.">
        <title>Signature Gene Expression Reveals Novel Clues to the Molecular Mechanisms of Dimorphic Transition in Penicillium marneffei.</title>
        <authorList>
            <person name="Yang E."/>
            <person name="Wang G."/>
            <person name="Cai J."/>
            <person name="Woo P.C."/>
            <person name="Lau S.K."/>
            <person name="Yuen K.-Y."/>
            <person name="Chow W.-N."/>
            <person name="Lin X."/>
        </authorList>
    </citation>
    <scope>NUCLEOTIDE SEQUENCE [LARGE SCALE GENOMIC DNA]</scope>
    <source>
        <strain>PM1</strain>
    </source>
</reference>
<dbReference type="PANTHER" id="PTHR21681">
    <property type="entry name" value="EUKARYOTIC TRANSLATION INITIATION FACTOR 3 SUBUNIT J"/>
    <property type="match status" value="1"/>
</dbReference>
<feature type="compositionally biased region" description="Low complexity" evidence="6">
    <location>
        <begin position="96"/>
        <end position="109"/>
    </location>
</feature>
<feature type="compositionally biased region" description="Acidic residues" evidence="6">
    <location>
        <begin position="71"/>
        <end position="89"/>
    </location>
</feature>
<sequence>EQTETLLCNLPKIFSTEFQAKAFSPWRLRSGVSPIDRFLTCAYNFFAIDDEEDSTPPSSPPPVAGRRKFDDEEDDEVLDSWDAAEDSEVEREKAKAATAAKAKADAAAAAKKKSKAQRIQEHQEERKKLEEEEEEDSDEYSSEDEAERRARLRKTEKDSDLKHAEDLFGDIDLNRNRGKSKAIVVGDASDPTKAIDLSAMPLFKPTTKDQFTALTNTLIPLLTANSKKAQYALWAPEFAKQLVKDLPSDQVKKVASALTTLSNEKMREERQADKGGKKSKAAKTKTSLNTARDFTKVDTNVYDEDDLGDDDFM</sequence>
<evidence type="ECO:0000256" key="4">
    <source>
        <dbReference type="ARBA" id="ARBA00023054"/>
    </source>
</evidence>
<keyword evidence="4" id="KW-0175">Coiled coil</keyword>
<feature type="region of interest" description="Disordered" evidence="6">
    <location>
        <begin position="262"/>
        <end position="286"/>
    </location>
</feature>
<feature type="compositionally biased region" description="Acidic residues" evidence="6">
    <location>
        <begin position="131"/>
        <end position="145"/>
    </location>
</feature>
<feature type="non-terminal residue" evidence="7">
    <location>
        <position position="1"/>
    </location>
</feature>
<dbReference type="AlphaFoldDB" id="A0A093V1T2"/>
<dbReference type="Gene3D" id="1.10.246.60">
    <property type="entry name" value="Eukaryotic translation initiation factor 3 like domains"/>
    <property type="match status" value="1"/>
</dbReference>